<evidence type="ECO:0000313" key="5">
    <source>
        <dbReference type="EMBL" id="OLP92554.1"/>
    </source>
</evidence>
<dbReference type="SMART" id="SM00054">
    <property type="entry name" value="EFh"/>
    <property type="match status" value="2"/>
</dbReference>
<sequence>MVSAGLPQKMADAITVPGCDSQDVFRSAFVDKNAFETWLCKSRDKLGDEASGVDAGDWTTCPLAAKLRLFLSGLQPPTPVGAPAVTPSKESSLALLPFASSQSKVSANERDAAADRKRLSISSENTCFPLPDQLKVFVGLLQLEMGEKKQIQNLLAHELISKENLGQLHNLHPGFFSENSLFQSLDKDNSGTVEVQEAREVLEKAGLNQNQIGKFLSGLLGDKGSVHYTEFMAKLVMAQRGVREEEIGAAFASIDLDGSGTLDVNEVEKLLQQPDAARLLEGRAAKDVIEEMVRPDTVQRALATTVTFDPSQFDCEAVTYRVLGKWPETLWKQSKVCTEFATRNADGVVDFKEFRRAMLGDPNTVRYKAVESGQTKNADGVVDFKVMFWKKGDAARFERWIPCRVEDVDQEKDSVIIDLKPGVWLTPEDMKHRLVPGNTCWSVGAKCQYYSRPGLFAGREDGFFLDATVMELDDKGNVIVDKRSIPQMITATVFGLRVCEDDDDDYQDGDLDDSGLSPWALLKARAVAPSVGNLGAATSGNGSD</sequence>
<keyword evidence="6" id="KW-1185">Reference proteome</keyword>
<dbReference type="Proteomes" id="UP000186817">
    <property type="component" value="Unassembled WGS sequence"/>
</dbReference>
<dbReference type="GO" id="GO:0016301">
    <property type="term" value="F:kinase activity"/>
    <property type="evidence" value="ECO:0007669"/>
    <property type="project" value="UniProtKB-KW"/>
</dbReference>
<evidence type="ECO:0000256" key="1">
    <source>
        <dbReference type="ARBA" id="ARBA00022723"/>
    </source>
</evidence>
<keyword evidence="3" id="KW-0106">Calcium</keyword>
<comment type="caution">
    <text evidence="5">The sequence shown here is derived from an EMBL/GenBank/DDBJ whole genome shotgun (WGS) entry which is preliminary data.</text>
</comment>
<dbReference type="InterPro" id="IPR051581">
    <property type="entry name" value="Ca-bind"/>
</dbReference>
<dbReference type="EMBL" id="LSRX01000617">
    <property type="protein sequence ID" value="OLP92554.1"/>
    <property type="molecule type" value="Genomic_DNA"/>
</dbReference>
<proteinExistence type="predicted"/>
<dbReference type="SUPFAM" id="SSF47473">
    <property type="entry name" value="EF-hand"/>
    <property type="match status" value="1"/>
</dbReference>
<dbReference type="InterPro" id="IPR018247">
    <property type="entry name" value="EF_Hand_1_Ca_BS"/>
</dbReference>
<gene>
    <name evidence="5" type="primary">CPK34</name>
    <name evidence="5" type="ORF">AK812_SmicGene25619</name>
</gene>
<protein>
    <submittedName>
        <fullName evidence="5">Calcium-dependent protein kinase 34</fullName>
    </submittedName>
</protein>
<evidence type="ECO:0000313" key="6">
    <source>
        <dbReference type="Proteomes" id="UP000186817"/>
    </source>
</evidence>
<organism evidence="5 6">
    <name type="scientific">Symbiodinium microadriaticum</name>
    <name type="common">Dinoflagellate</name>
    <name type="synonym">Zooxanthella microadriatica</name>
    <dbReference type="NCBI Taxonomy" id="2951"/>
    <lineage>
        <taxon>Eukaryota</taxon>
        <taxon>Sar</taxon>
        <taxon>Alveolata</taxon>
        <taxon>Dinophyceae</taxon>
        <taxon>Suessiales</taxon>
        <taxon>Symbiodiniaceae</taxon>
        <taxon>Symbiodinium</taxon>
    </lineage>
</organism>
<dbReference type="AlphaFoldDB" id="A0A1Q9DBG2"/>
<keyword evidence="5" id="KW-0418">Kinase</keyword>
<keyword evidence="1" id="KW-0479">Metal-binding</keyword>
<dbReference type="OrthoDB" id="191686at2759"/>
<evidence type="ECO:0000256" key="2">
    <source>
        <dbReference type="ARBA" id="ARBA00022737"/>
    </source>
</evidence>
<dbReference type="PANTHER" id="PTHR34524:SF6">
    <property type="entry name" value="CALCYPHOSINE LIKE"/>
    <property type="match status" value="1"/>
</dbReference>
<evidence type="ECO:0000259" key="4">
    <source>
        <dbReference type="PROSITE" id="PS50222"/>
    </source>
</evidence>
<dbReference type="Pfam" id="PF13202">
    <property type="entry name" value="EF-hand_5"/>
    <property type="match status" value="1"/>
</dbReference>
<keyword evidence="2" id="KW-0677">Repeat</keyword>
<dbReference type="PROSITE" id="PS50222">
    <property type="entry name" value="EF_HAND_2"/>
    <property type="match status" value="2"/>
</dbReference>
<dbReference type="GO" id="GO:0005509">
    <property type="term" value="F:calcium ion binding"/>
    <property type="evidence" value="ECO:0007669"/>
    <property type="project" value="InterPro"/>
</dbReference>
<keyword evidence="5" id="KW-0808">Transferase</keyword>
<name>A0A1Q9DBG2_SYMMI</name>
<feature type="domain" description="EF-hand" evidence="4">
    <location>
        <begin position="242"/>
        <end position="277"/>
    </location>
</feature>
<feature type="domain" description="EF-hand" evidence="4">
    <location>
        <begin position="181"/>
        <end position="208"/>
    </location>
</feature>
<evidence type="ECO:0000256" key="3">
    <source>
        <dbReference type="ARBA" id="ARBA00022837"/>
    </source>
</evidence>
<accession>A0A1Q9DBG2</accession>
<dbReference type="Gene3D" id="1.10.238.10">
    <property type="entry name" value="EF-hand"/>
    <property type="match status" value="1"/>
</dbReference>
<dbReference type="PANTHER" id="PTHR34524">
    <property type="entry name" value="CALCYPHOSIN"/>
    <property type="match status" value="1"/>
</dbReference>
<dbReference type="PROSITE" id="PS00018">
    <property type="entry name" value="EF_HAND_1"/>
    <property type="match status" value="1"/>
</dbReference>
<reference evidence="5 6" key="1">
    <citation type="submission" date="2016-02" db="EMBL/GenBank/DDBJ databases">
        <title>Genome analysis of coral dinoflagellate symbionts highlights evolutionary adaptations to a symbiotic lifestyle.</title>
        <authorList>
            <person name="Aranda M."/>
            <person name="Li Y."/>
            <person name="Liew Y.J."/>
            <person name="Baumgarten S."/>
            <person name="Simakov O."/>
            <person name="Wilson M."/>
            <person name="Piel J."/>
            <person name="Ashoor H."/>
            <person name="Bougouffa S."/>
            <person name="Bajic V.B."/>
            <person name="Ryu T."/>
            <person name="Ravasi T."/>
            <person name="Bayer T."/>
            <person name="Micklem G."/>
            <person name="Kim H."/>
            <person name="Bhak J."/>
            <person name="Lajeunesse T.C."/>
            <person name="Voolstra C.R."/>
        </authorList>
    </citation>
    <scope>NUCLEOTIDE SEQUENCE [LARGE SCALE GENOMIC DNA]</scope>
    <source>
        <strain evidence="5 6">CCMP2467</strain>
    </source>
</reference>
<dbReference type="InterPro" id="IPR002048">
    <property type="entry name" value="EF_hand_dom"/>
</dbReference>
<dbReference type="InterPro" id="IPR011992">
    <property type="entry name" value="EF-hand-dom_pair"/>
</dbReference>